<protein>
    <submittedName>
        <fullName evidence="1">Putative glutamine amidotransferase</fullName>
    </submittedName>
</protein>
<dbReference type="GO" id="GO:0033969">
    <property type="term" value="F:gamma-glutamyl-gamma-aminobutyrate hydrolase activity"/>
    <property type="evidence" value="ECO:0007669"/>
    <property type="project" value="TreeGrafter"/>
</dbReference>
<dbReference type="Gene3D" id="3.40.50.880">
    <property type="match status" value="1"/>
</dbReference>
<dbReference type="PANTHER" id="PTHR43235:SF1">
    <property type="entry name" value="GLUTAMINE AMIDOTRANSFERASE PB2B2.05-RELATED"/>
    <property type="match status" value="1"/>
</dbReference>
<keyword evidence="1" id="KW-0808">Transferase</keyword>
<dbReference type="GO" id="GO:0016740">
    <property type="term" value="F:transferase activity"/>
    <property type="evidence" value="ECO:0007669"/>
    <property type="project" value="UniProtKB-KW"/>
</dbReference>
<name>H0E0M0_9ACTN</name>
<comment type="caution">
    <text evidence="1">The sequence shown here is derived from an EMBL/GenBank/DDBJ whole genome shotgun (WGS) entry which is preliminary data.</text>
</comment>
<gene>
    <name evidence="1" type="ORF">PAI11_03280</name>
</gene>
<dbReference type="PROSITE" id="PS51273">
    <property type="entry name" value="GATASE_TYPE_1"/>
    <property type="match status" value="1"/>
</dbReference>
<dbReference type="InterPro" id="IPR011697">
    <property type="entry name" value="Peptidase_C26"/>
</dbReference>
<keyword evidence="2" id="KW-1185">Reference proteome</keyword>
<organism evidence="1 2">
    <name type="scientific">Patulibacter medicamentivorans</name>
    <dbReference type="NCBI Taxonomy" id="1097667"/>
    <lineage>
        <taxon>Bacteria</taxon>
        <taxon>Bacillati</taxon>
        <taxon>Actinomycetota</taxon>
        <taxon>Thermoleophilia</taxon>
        <taxon>Solirubrobacterales</taxon>
        <taxon>Patulibacteraceae</taxon>
        <taxon>Patulibacter</taxon>
    </lineage>
</organism>
<keyword evidence="1" id="KW-0315">Glutamine amidotransferase</keyword>
<dbReference type="CDD" id="cd01745">
    <property type="entry name" value="GATase1_2"/>
    <property type="match status" value="1"/>
</dbReference>
<dbReference type="InterPro" id="IPR044668">
    <property type="entry name" value="PuuD-like"/>
</dbReference>
<dbReference type="PATRIC" id="fig|1097667.3.peg.326"/>
<evidence type="ECO:0000313" key="2">
    <source>
        <dbReference type="Proteomes" id="UP000005143"/>
    </source>
</evidence>
<dbReference type="OrthoDB" id="9813383at2"/>
<dbReference type="AlphaFoldDB" id="H0E0M0"/>
<reference evidence="1 2" key="1">
    <citation type="journal article" date="2013" name="Biodegradation">
        <title>Quantitative proteomic analysis of ibuprofen-degrading Patulibacter sp. strain I11.</title>
        <authorList>
            <person name="Almeida B."/>
            <person name="Kjeldal H."/>
            <person name="Lolas I."/>
            <person name="Knudsen A.D."/>
            <person name="Carvalho G."/>
            <person name="Nielsen K.L."/>
            <person name="Barreto Crespo M.T."/>
            <person name="Stensballe A."/>
            <person name="Nielsen J.L."/>
        </authorList>
    </citation>
    <scope>NUCLEOTIDE SEQUENCE [LARGE SCALE GENOMIC DNA]</scope>
    <source>
        <strain evidence="1 2">I11</strain>
    </source>
</reference>
<dbReference type="RefSeq" id="WP_007570164.1">
    <property type="nucleotide sequence ID" value="NZ_AGUD01000011.1"/>
</dbReference>
<sequence length="266" mass="28265">MSGSDARRRPLIGICAAWEQAAWSFWDQQAAVVAGTYLSAVRRAGGTPVVLVPEPLAEAQIESHGAWLDGLLLIGGADLDPASYGQPAATRTEATVPLRDAFEIALVRAAFAWDLPVLGICRGLQILNVATGGTLHQHITDAGFAEHRPLPGSLGESTRHAVVVEPGSSLAVDGPGPITVNSHHHQGIDRVGEDGRVAARAEDGLVEAVEWPRMRHALGVQWHPEELELDTTIADLVAAAADRARSRVLVERPVVEAENVFHATEA</sequence>
<evidence type="ECO:0000313" key="1">
    <source>
        <dbReference type="EMBL" id="EHN12754.1"/>
    </source>
</evidence>
<dbReference type="PANTHER" id="PTHR43235">
    <property type="entry name" value="GLUTAMINE AMIDOTRANSFERASE PB2B2.05-RELATED"/>
    <property type="match status" value="1"/>
</dbReference>
<accession>H0E0M0</accession>
<dbReference type="SUPFAM" id="SSF52317">
    <property type="entry name" value="Class I glutamine amidotransferase-like"/>
    <property type="match status" value="1"/>
</dbReference>
<proteinExistence type="predicted"/>
<dbReference type="GO" id="GO:0006598">
    <property type="term" value="P:polyamine catabolic process"/>
    <property type="evidence" value="ECO:0007669"/>
    <property type="project" value="TreeGrafter"/>
</dbReference>
<dbReference type="EMBL" id="AGUD01000011">
    <property type="protein sequence ID" value="EHN12754.1"/>
    <property type="molecule type" value="Genomic_DNA"/>
</dbReference>
<dbReference type="GO" id="GO:0005829">
    <property type="term" value="C:cytosol"/>
    <property type="evidence" value="ECO:0007669"/>
    <property type="project" value="TreeGrafter"/>
</dbReference>
<dbReference type="InterPro" id="IPR029062">
    <property type="entry name" value="Class_I_gatase-like"/>
</dbReference>
<dbReference type="Proteomes" id="UP000005143">
    <property type="component" value="Unassembled WGS sequence"/>
</dbReference>
<dbReference type="Pfam" id="PF07722">
    <property type="entry name" value="Peptidase_C26"/>
    <property type="match status" value="1"/>
</dbReference>